<sequence>MMKSFASVVSTEVKHSAKIINEDLKNVRKTLNDVADAKEREANAMLFRLGEGLVDKDRVIKMIAKLTDDTVNGKNILKVFRLGKRGEGVVRPILIMFDDVKSKEYFFTNLYKLRSLNDDFAHVKLSHDLTVDQRKELKRILDDAKARETNCKEGFLYSARGGGKVENSEISGKKRVKLINGRVGSCFDLFGLVKNKFHHLTNKGSNVKYNVTIGLLNVRSISKRVDDVHGLLCDGLDILVLTETWHGLAGNISINLAMPAGYQFVDFVRQHDPGHGGLIVYFRKEFKYKKIILPQLTTLEAVAIQFWVNGSIFILIAIYRPGSAQLSVLFFQELVSVLKQITVLGSNVLLMGDFNVHLERTDDPYSIRLGEVFEIFQLVNHINEPTHVLGGTLDLVISSCDFPVTNIKIFPSGVMSDHSLITVETLIQTFRKITARHVRSWKSLDGNQLARAVLDSPVSGPFLHRQDQQDYNVYQRFGSVSTSQSCYKSCFIGRFSRNNRNRT</sequence>
<dbReference type="CTD" id="20199571"/>
<dbReference type="InterPro" id="IPR005135">
    <property type="entry name" value="Endo/exonuclease/phosphatase"/>
</dbReference>
<evidence type="ECO:0000259" key="1">
    <source>
        <dbReference type="Pfam" id="PF03372"/>
    </source>
</evidence>
<organism evidence="3 4">
    <name type="scientific">Helobdella robusta</name>
    <name type="common">Californian leech</name>
    <dbReference type="NCBI Taxonomy" id="6412"/>
    <lineage>
        <taxon>Eukaryota</taxon>
        <taxon>Metazoa</taxon>
        <taxon>Spiralia</taxon>
        <taxon>Lophotrochozoa</taxon>
        <taxon>Annelida</taxon>
        <taxon>Clitellata</taxon>
        <taxon>Hirudinea</taxon>
        <taxon>Rhynchobdellida</taxon>
        <taxon>Glossiphoniidae</taxon>
        <taxon>Helobdella</taxon>
    </lineage>
</organism>
<dbReference type="Proteomes" id="UP000015101">
    <property type="component" value="Unassembled WGS sequence"/>
</dbReference>
<keyword evidence="4" id="KW-1185">Reference proteome</keyword>
<name>T1ESM1_HELRO</name>
<dbReference type="AlphaFoldDB" id="T1ESM1"/>
<evidence type="ECO:0000313" key="2">
    <source>
        <dbReference type="EMBL" id="ESN98936.1"/>
    </source>
</evidence>
<reference evidence="2 4" key="2">
    <citation type="journal article" date="2013" name="Nature">
        <title>Insights into bilaterian evolution from three spiralian genomes.</title>
        <authorList>
            <person name="Simakov O."/>
            <person name="Marletaz F."/>
            <person name="Cho S.J."/>
            <person name="Edsinger-Gonzales E."/>
            <person name="Havlak P."/>
            <person name="Hellsten U."/>
            <person name="Kuo D.H."/>
            <person name="Larsson T."/>
            <person name="Lv J."/>
            <person name="Arendt D."/>
            <person name="Savage R."/>
            <person name="Osoegawa K."/>
            <person name="de Jong P."/>
            <person name="Grimwood J."/>
            <person name="Chapman J.A."/>
            <person name="Shapiro H."/>
            <person name="Aerts A."/>
            <person name="Otillar R.P."/>
            <person name="Terry A.Y."/>
            <person name="Boore J.L."/>
            <person name="Grigoriev I.V."/>
            <person name="Lindberg D.R."/>
            <person name="Seaver E.C."/>
            <person name="Weisblat D.A."/>
            <person name="Putnam N.H."/>
            <person name="Rokhsar D.S."/>
        </authorList>
    </citation>
    <scope>NUCLEOTIDE SEQUENCE</scope>
</reference>
<dbReference type="PANTHER" id="PTHR33776">
    <property type="entry name" value="ENDO/EXONUCLEASE/PHOSPHATASE DOMAIN-CONTAINING PROTEIN"/>
    <property type="match status" value="1"/>
</dbReference>
<dbReference type="HOGENOM" id="CLU_000680_29_4_1"/>
<protein>
    <recommendedName>
        <fullName evidence="1">Endonuclease/exonuclease/phosphatase domain-containing protein</fullName>
    </recommendedName>
</protein>
<dbReference type="PANTHER" id="PTHR33776:SF3">
    <property type="entry name" value="PHD-TYPE DOMAIN-CONTAINING PROTEIN"/>
    <property type="match status" value="1"/>
</dbReference>
<dbReference type="EMBL" id="AMQM01001080">
    <property type="status" value="NOT_ANNOTATED_CDS"/>
    <property type="molecule type" value="Genomic_DNA"/>
</dbReference>
<dbReference type="EnsemblMetazoa" id="HelroT162406">
    <property type="protein sequence ID" value="HelroP162406"/>
    <property type="gene ID" value="HelroG162406"/>
</dbReference>
<feature type="domain" description="Endonuclease/exonuclease/phosphatase" evidence="1">
    <location>
        <begin position="217"/>
        <end position="418"/>
    </location>
</feature>
<evidence type="ECO:0000313" key="4">
    <source>
        <dbReference type="Proteomes" id="UP000015101"/>
    </source>
</evidence>
<dbReference type="OrthoDB" id="10072198at2759"/>
<dbReference type="KEGG" id="hro:HELRODRAFT_162406"/>
<evidence type="ECO:0000313" key="3">
    <source>
        <dbReference type="EnsemblMetazoa" id="HelroP162406"/>
    </source>
</evidence>
<accession>T1ESM1</accession>
<dbReference type="SUPFAM" id="SSF56219">
    <property type="entry name" value="DNase I-like"/>
    <property type="match status" value="1"/>
</dbReference>
<dbReference type="RefSeq" id="XP_009022868.1">
    <property type="nucleotide sequence ID" value="XM_009024620.1"/>
</dbReference>
<dbReference type="Pfam" id="PF03372">
    <property type="entry name" value="Exo_endo_phos"/>
    <property type="match status" value="1"/>
</dbReference>
<proteinExistence type="predicted"/>
<dbReference type="Gene3D" id="3.60.10.10">
    <property type="entry name" value="Endonuclease/exonuclease/phosphatase"/>
    <property type="match status" value="1"/>
</dbReference>
<dbReference type="InterPro" id="IPR036691">
    <property type="entry name" value="Endo/exonu/phosph_ase_sf"/>
</dbReference>
<gene>
    <name evidence="3" type="primary">20199571</name>
    <name evidence="2" type="ORF">HELRODRAFT_162406</name>
</gene>
<reference evidence="3" key="3">
    <citation type="submission" date="2015-06" db="UniProtKB">
        <authorList>
            <consortium name="EnsemblMetazoa"/>
        </authorList>
    </citation>
    <scope>IDENTIFICATION</scope>
</reference>
<dbReference type="InParanoid" id="T1ESM1"/>
<dbReference type="GeneID" id="20199571"/>
<dbReference type="EMBL" id="KB097143">
    <property type="protein sequence ID" value="ESN98936.1"/>
    <property type="molecule type" value="Genomic_DNA"/>
</dbReference>
<reference evidence="4" key="1">
    <citation type="submission" date="2012-12" db="EMBL/GenBank/DDBJ databases">
        <authorList>
            <person name="Hellsten U."/>
            <person name="Grimwood J."/>
            <person name="Chapman J.A."/>
            <person name="Shapiro H."/>
            <person name="Aerts A."/>
            <person name="Otillar R.P."/>
            <person name="Terry A.Y."/>
            <person name="Boore J.L."/>
            <person name="Simakov O."/>
            <person name="Marletaz F."/>
            <person name="Cho S.-J."/>
            <person name="Edsinger-Gonzales E."/>
            <person name="Havlak P."/>
            <person name="Kuo D.-H."/>
            <person name="Larsson T."/>
            <person name="Lv J."/>
            <person name="Arendt D."/>
            <person name="Savage R."/>
            <person name="Osoegawa K."/>
            <person name="de Jong P."/>
            <person name="Lindberg D.R."/>
            <person name="Seaver E.C."/>
            <person name="Weisblat D.A."/>
            <person name="Putnam N.H."/>
            <person name="Grigoriev I.V."/>
            <person name="Rokhsar D.S."/>
        </authorList>
    </citation>
    <scope>NUCLEOTIDE SEQUENCE</scope>
</reference>
<dbReference type="GO" id="GO:0003824">
    <property type="term" value="F:catalytic activity"/>
    <property type="evidence" value="ECO:0007669"/>
    <property type="project" value="InterPro"/>
</dbReference>